<feature type="transmembrane region" description="Helical" evidence="7">
    <location>
        <begin position="315"/>
        <end position="339"/>
    </location>
</feature>
<dbReference type="InterPro" id="IPR018383">
    <property type="entry name" value="UPF0324_pro"/>
</dbReference>
<feature type="transmembrane region" description="Helical" evidence="7">
    <location>
        <begin position="164"/>
        <end position="187"/>
    </location>
</feature>
<feature type="transmembrane region" description="Helical" evidence="7">
    <location>
        <begin position="131"/>
        <end position="152"/>
    </location>
</feature>
<feature type="transmembrane region" description="Helical" evidence="7">
    <location>
        <begin position="225"/>
        <end position="243"/>
    </location>
</feature>
<protein>
    <submittedName>
        <fullName evidence="8">Putative sulfate exporter family transporter</fullName>
    </submittedName>
</protein>
<feature type="transmembrane region" description="Helical" evidence="7">
    <location>
        <begin position="278"/>
        <end position="303"/>
    </location>
</feature>
<organism evidence="8 9">
    <name type="scientific">Meridianimarinicoccus roseus</name>
    <dbReference type="NCBI Taxonomy" id="2072018"/>
    <lineage>
        <taxon>Bacteria</taxon>
        <taxon>Pseudomonadati</taxon>
        <taxon>Pseudomonadota</taxon>
        <taxon>Alphaproteobacteria</taxon>
        <taxon>Rhodobacterales</taxon>
        <taxon>Paracoccaceae</taxon>
        <taxon>Meridianimarinicoccus</taxon>
    </lineage>
</organism>
<dbReference type="Pfam" id="PF03601">
    <property type="entry name" value="Cons_hypoth698"/>
    <property type="match status" value="1"/>
</dbReference>
<sequence>MSSLQPLASAAALRDGATALAPGILAAFTIAAAARFLSEHYGAPMMLFALLIGIAFHFLMEPGSRAAAGIEFTSRHLLRIGVALLGMRLTLTDVADLGAGTIAMVLGLVAVTIGAGVLLARVFGRGTQFGLLTGGAVAICGASAALAISSVLRPGPRLERDTLFTVVAVTLLSTAAMIAYPILFHLLGFEPHAAGALIGATVHDVAQVVGAGFSISEDAGTTATFVKLLRVTALPAVVLLIALQQRRGGGTSGSGAGHFPWFAVAFVGLLMLNSSGAVPAAVAEAVSLVSQWLLVAAIAALGVKTSVKAMTSLGPVYFAVILCETLVLLGLALVAWTVILP</sequence>
<dbReference type="EMBL" id="QGKU01000048">
    <property type="protein sequence ID" value="PWR01655.1"/>
    <property type="molecule type" value="Genomic_DNA"/>
</dbReference>
<evidence type="ECO:0000256" key="6">
    <source>
        <dbReference type="ARBA" id="ARBA00023136"/>
    </source>
</evidence>
<dbReference type="AlphaFoldDB" id="A0A2V2L8U9"/>
<gene>
    <name evidence="8" type="ORF">DKT77_16145</name>
</gene>
<evidence type="ECO:0000256" key="3">
    <source>
        <dbReference type="ARBA" id="ARBA00022475"/>
    </source>
</evidence>
<comment type="subcellular location">
    <subcellularLocation>
        <location evidence="1">Cell membrane</location>
        <topology evidence="1">Multi-pass membrane protein</topology>
    </subcellularLocation>
</comment>
<dbReference type="PANTHER" id="PTHR30106:SF2">
    <property type="entry name" value="UPF0324 INNER MEMBRANE PROTEIN YEIH"/>
    <property type="match status" value="1"/>
</dbReference>
<keyword evidence="5 7" id="KW-1133">Transmembrane helix</keyword>
<dbReference type="OrthoDB" id="5393513at2"/>
<keyword evidence="4 7" id="KW-0812">Transmembrane</keyword>
<dbReference type="Proteomes" id="UP000245680">
    <property type="component" value="Unassembled WGS sequence"/>
</dbReference>
<keyword evidence="3" id="KW-1003">Cell membrane</keyword>
<reference evidence="8 9" key="1">
    <citation type="submission" date="2018-05" db="EMBL/GenBank/DDBJ databases">
        <title>Rhodobacteraceae gen. nov., sp. nov. isolated from sea water.</title>
        <authorList>
            <person name="Ren Y."/>
        </authorList>
    </citation>
    <scope>NUCLEOTIDE SEQUENCE [LARGE SCALE GENOMIC DNA]</scope>
    <source>
        <strain evidence="8 9">TG-679</strain>
    </source>
</reference>
<proteinExistence type="inferred from homology"/>
<evidence type="ECO:0000313" key="8">
    <source>
        <dbReference type="EMBL" id="PWR01655.1"/>
    </source>
</evidence>
<evidence type="ECO:0000256" key="5">
    <source>
        <dbReference type="ARBA" id="ARBA00022989"/>
    </source>
</evidence>
<comment type="similarity">
    <text evidence="2">Belongs to the UPF0324 family.</text>
</comment>
<evidence type="ECO:0000313" key="9">
    <source>
        <dbReference type="Proteomes" id="UP000245680"/>
    </source>
</evidence>
<keyword evidence="6 7" id="KW-0472">Membrane</keyword>
<evidence type="ECO:0000256" key="2">
    <source>
        <dbReference type="ARBA" id="ARBA00007977"/>
    </source>
</evidence>
<evidence type="ECO:0000256" key="7">
    <source>
        <dbReference type="SAM" id="Phobius"/>
    </source>
</evidence>
<dbReference type="GO" id="GO:0005886">
    <property type="term" value="C:plasma membrane"/>
    <property type="evidence" value="ECO:0007669"/>
    <property type="project" value="UniProtKB-SubCell"/>
</dbReference>
<feature type="transmembrane region" description="Helical" evidence="7">
    <location>
        <begin position="255"/>
        <end position="272"/>
    </location>
</feature>
<keyword evidence="9" id="KW-1185">Reference proteome</keyword>
<evidence type="ECO:0000256" key="4">
    <source>
        <dbReference type="ARBA" id="ARBA00022692"/>
    </source>
</evidence>
<comment type="caution">
    <text evidence="8">The sequence shown here is derived from an EMBL/GenBank/DDBJ whole genome shotgun (WGS) entry which is preliminary data.</text>
</comment>
<feature type="transmembrane region" description="Helical" evidence="7">
    <location>
        <begin position="97"/>
        <end position="119"/>
    </location>
</feature>
<evidence type="ECO:0000256" key="1">
    <source>
        <dbReference type="ARBA" id="ARBA00004651"/>
    </source>
</evidence>
<dbReference type="PANTHER" id="PTHR30106">
    <property type="entry name" value="INNER MEMBRANE PROTEIN YEIH-RELATED"/>
    <property type="match status" value="1"/>
</dbReference>
<feature type="transmembrane region" description="Helical" evidence="7">
    <location>
        <begin position="41"/>
        <end position="60"/>
    </location>
</feature>
<name>A0A2V2L8U9_9RHOB</name>
<dbReference type="RefSeq" id="WP_109812696.1">
    <property type="nucleotide sequence ID" value="NZ_QGKU01000048.1"/>
</dbReference>
<accession>A0A2V2L8U9</accession>